<name>A0A4U6QMP0_9ACTN</name>
<dbReference type="InterPro" id="IPR001647">
    <property type="entry name" value="HTH_TetR"/>
</dbReference>
<dbReference type="InterPro" id="IPR050109">
    <property type="entry name" value="HTH-type_TetR-like_transc_reg"/>
</dbReference>
<dbReference type="SUPFAM" id="SSF48498">
    <property type="entry name" value="Tetracyclin repressor-like, C-terminal domain"/>
    <property type="match status" value="1"/>
</dbReference>
<dbReference type="InterPro" id="IPR036271">
    <property type="entry name" value="Tet_transcr_reg_TetR-rel_C_sf"/>
</dbReference>
<dbReference type="PROSITE" id="PS50977">
    <property type="entry name" value="HTH_TETR_2"/>
    <property type="match status" value="1"/>
</dbReference>
<dbReference type="PANTHER" id="PTHR30055:SF184">
    <property type="entry name" value="HTH-TYPE TRANSCRIPTIONAL REGULATOR ETHR"/>
    <property type="match status" value="1"/>
</dbReference>
<dbReference type="PANTHER" id="PTHR30055">
    <property type="entry name" value="HTH-TYPE TRANSCRIPTIONAL REGULATOR RUTR"/>
    <property type="match status" value="1"/>
</dbReference>
<dbReference type="AlphaFoldDB" id="A0A4U6QMP0"/>
<dbReference type="Pfam" id="PF00440">
    <property type="entry name" value="TetR_N"/>
    <property type="match status" value="1"/>
</dbReference>
<evidence type="ECO:0000256" key="2">
    <source>
        <dbReference type="PROSITE-ProRule" id="PRU00335"/>
    </source>
</evidence>
<feature type="domain" description="HTH tetR-type" evidence="3">
    <location>
        <begin position="13"/>
        <end position="73"/>
    </location>
</feature>
<evidence type="ECO:0000313" key="4">
    <source>
        <dbReference type="EMBL" id="TKV61920.1"/>
    </source>
</evidence>
<keyword evidence="5" id="KW-1185">Reference proteome</keyword>
<dbReference type="PRINTS" id="PR00455">
    <property type="entry name" value="HTHTETR"/>
</dbReference>
<dbReference type="GO" id="GO:0003700">
    <property type="term" value="F:DNA-binding transcription factor activity"/>
    <property type="evidence" value="ECO:0007669"/>
    <property type="project" value="TreeGrafter"/>
</dbReference>
<dbReference type="RefSeq" id="WP_137449225.1">
    <property type="nucleotide sequence ID" value="NZ_SZZH01000001.1"/>
</dbReference>
<keyword evidence="1 2" id="KW-0238">DNA-binding</keyword>
<evidence type="ECO:0000313" key="5">
    <source>
        <dbReference type="Proteomes" id="UP000306985"/>
    </source>
</evidence>
<dbReference type="Proteomes" id="UP000306985">
    <property type="component" value="Unassembled WGS sequence"/>
</dbReference>
<dbReference type="Gene3D" id="1.10.10.60">
    <property type="entry name" value="Homeodomain-like"/>
    <property type="match status" value="1"/>
</dbReference>
<evidence type="ECO:0000259" key="3">
    <source>
        <dbReference type="PROSITE" id="PS50977"/>
    </source>
</evidence>
<protein>
    <submittedName>
        <fullName evidence="4">TetR/AcrR family transcriptional regulator</fullName>
    </submittedName>
</protein>
<dbReference type="Gene3D" id="1.10.357.10">
    <property type="entry name" value="Tetracycline Repressor, domain 2"/>
    <property type="match status" value="1"/>
</dbReference>
<organism evidence="4 5">
    <name type="scientific">Nakamurella flava</name>
    <dbReference type="NCBI Taxonomy" id="2576308"/>
    <lineage>
        <taxon>Bacteria</taxon>
        <taxon>Bacillati</taxon>
        <taxon>Actinomycetota</taxon>
        <taxon>Actinomycetes</taxon>
        <taxon>Nakamurellales</taxon>
        <taxon>Nakamurellaceae</taxon>
        <taxon>Nakamurella</taxon>
    </lineage>
</organism>
<dbReference type="Pfam" id="PF21313">
    <property type="entry name" value="EthR_C"/>
    <property type="match status" value="1"/>
</dbReference>
<dbReference type="InterPro" id="IPR009057">
    <property type="entry name" value="Homeodomain-like_sf"/>
</dbReference>
<accession>A0A4U6QMP0</accession>
<dbReference type="OrthoDB" id="7186647at2"/>
<evidence type="ECO:0000256" key="1">
    <source>
        <dbReference type="ARBA" id="ARBA00023125"/>
    </source>
</evidence>
<dbReference type="InterPro" id="IPR049397">
    <property type="entry name" value="EthR_C"/>
</dbReference>
<reference evidence="4 5" key="1">
    <citation type="submission" date="2019-05" db="EMBL/GenBank/DDBJ databases">
        <title>Nakamurella sp. N5BH11, whole genome shotgun sequence.</title>
        <authorList>
            <person name="Tuo L."/>
        </authorList>
    </citation>
    <scope>NUCLEOTIDE SEQUENCE [LARGE SCALE GENOMIC DNA]</scope>
    <source>
        <strain evidence="4 5">N5BH11</strain>
    </source>
</reference>
<feature type="DNA-binding region" description="H-T-H motif" evidence="2">
    <location>
        <begin position="36"/>
        <end position="55"/>
    </location>
</feature>
<dbReference type="GO" id="GO:0000976">
    <property type="term" value="F:transcription cis-regulatory region binding"/>
    <property type="evidence" value="ECO:0007669"/>
    <property type="project" value="TreeGrafter"/>
</dbReference>
<proteinExistence type="predicted"/>
<dbReference type="EMBL" id="SZZH01000001">
    <property type="protein sequence ID" value="TKV61920.1"/>
    <property type="molecule type" value="Genomic_DNA"/>
</dbReference>
<comment type="caution">
    <text evidence="4">The sequence shown here is derived from an EMBL/GenBank/DDBJ whole genome shotgun (WGS) entry which is preliminary data.</text>
</comment>
<sequence>MAVDRELRAQRLQAVRQRLLDGANGLLEQGAWPEVTIEQIAASAGVSRTVFYQHFADRQELLLTLFGGIAADLTHVADDWMVMGGADPSAEHGRSLRQLVGVFQRHGRLLQAVRDAAVSDPEVAAAWERLSTGIVEETTVAIERDVAQGHTRVDDPAEMSRALTAMMENHLLRSFGRAPFPDPDAVAATLTTVWVRTLYDGR</sequence>
<dbReference type="SUPFAM" id="SSF46689">
    <property type="entry name" value="Homeodomain-like"/>
    <property type="match status" value="1"/>
</dbReference>
<gene>
    <name evidence="4" type="ORF">FDO65_10400</name>
</gene>